<dbReference type="RefSeq" id="WP_151513632.1">
    <property type="nucleotide sequence ID" value="NZ_VYUA01000056.1"/>
</dbReference>
<keyword evidence="2" id="KW-1185">Reference proteome</keyword>
<dbReference type="SUPFAM" id="SSF53167">
    <property type="entry name" value="Purine and uridine phosphorylases"/>
    <property type="match status" value="1"/>
</dbReference>
<proteinExistence type="predicted"/>
<dbReference type="GO" id="GO:0003824">
    <property type="term" value="F:catalytic activity"/>
    <property type="evidence" value="ECO:0007669"/>
    <property type="project" value="InterPro"/>
</dbReference>
<evidence type="ECO:0000313" key="2">
    <source>
        <dbReference type="Proteomes" id="UP000326907"/>
    </source>
</evidence>
<protein>
    <submittedName>
        <fullName evidence="1">Uncharacterized protein</fullName>
    </submittedName>
</protein>
<dbReference type="AlphaFoldDB" id="A0A5N5ECA0"/>
<organism evidence="1 2">
    <name type="scientific">Streptomyces arboris</name>
    <dbReference type="NCBI Taxonomy" id="2600619"/>
    <lineage>
        <taxon>Bacteria</taxon>
        <taxon>Bacillati</taxon>
        <taxon>Actinomycetota</taxon>
        <taxon>Actinomycetes</taxon>
        <taxon>Kitasatosporales</taxon>
        <taxon>Streptomycetaceae</taxon>
        <taxon>Streptomyces</taxon>
    </lineage>
</organism>
<reference evidence="1 2" key="1">
    <citation type="submission" date="2019-09" db="EMBL/GenBank/DDBJ databases">
        <authorList>
            <person name="Liu P."/>
        </authorList>
    </citation>
    <scope>NUCLEOTIDE SEQUENCE [LARGE SCALE GENOMIC DNA]</scope>
    <source>
        <strain evidence="1 2">TRM68085</strain>
    </source>
</reference>
<comment type="caution">
    <text evidence="1">The sequence shown here is derived from an EMBL/GenBank/DDBJ whole genome shotgun (WGS) entry which is preliminary data.</text>
</comment>
<evidence type="ECO:0000313" key="1">
    <source>
        <dbReference type="EMBL" id="KAB2588186.1"/>
    </source>
</evidence>
<name>A0A5N5ECA0_9ACTN</name>
<dbReference type="GO" id="GO:0009116">
    <property type="term" value="P:nucleoside metabolic process"/>
    <property type="evidence" value="ECO:0007669"/>
    <property type="project" value="InterPro"/>
</dbReference>
<sequence length="360" mass="39319">MNLNSLLLRPPTGLLHPAPVDPDRHTMSRERLLAYLQIKVHHLIQEQDWDSIRIVGGYDRTRGISRYEKSGKLFNTERPTAQAYGRDLLVQAFPGADYVQHYALIIATYLVMTGRPADTVAYQPPGEEECRTALDALDLDLRGDVVIVGWGLEHLAPRSGVWNQGPGYCWQRTQVGGTGVVYLGFRHSIWGDVAGRTVARLARMGAGAVVYVGKVGGLDPGTEPNQWLATGNTSLWGGALVSWDDFFGDYARTQPGVRSGLHVSSPSILLENQDWLAQHAASYAFVDPEIGPMGAAAGRAGIPFGYLHVISNNLASLYPADLSNERHSDVLRRRAILLDRITRIITARLTGGTPLHGAAP</sequence>
<dbReference type="EMBL" id="VYUA01000056">
    <property type="protein sequence ID" value="KAB2588186.1"/>
    <property type="molecule type" value="Genomic_DNA"/>
</dbReference>
<dbReference type="InterPro" id="IPR035994">
    <property type="entry name" value="Nucleoside_phosphorylase_sf"/>
</dbReference>
<accession>A0A5N5ECA0</accession>
<dbReference type="Proteomes" id="UP000326907">
    <property type="component" value="Unassembled WGS sequence"/>
</dbReference>
<gene>
    <name evidence="1" type="ORF">F5983_33685</name>
</gene>